<proteinExistence type="inferred from homology"/>
<dbReference type="GO" id="GO:1990575">
    <property type="term" value="P:mitochondrial L-ornithine transmembrane transport"/>
    <property type="evidence" value="ECO:0007669"/>
    <property type="project" value="TreeGrafter"/>
</dbReference>
<evidence type="ECO:0000256" key="7">
    <source>
        <dbReference type="ARBA" id="ARBA00023128"/>
    </source>
</evidence>
<dbReference type="InterPro" id="IPR050567">
    <property type="entry name" value="Mitochondrial_Carrier"/>
</dbReference>
<comment type="similarity">
    <text evidence="2 10">Belongs to the mitochondrial carrier (TC 2.A.29) family.</text>
</comment>
<dbReference type="PROSITE" id="PS50920">
    <property type="entry name" value="SOLCAR"/>
    <property type="match status" value="3"/>
</dbReference>
<dbReference type="PANTHER" id="PTHR45624:SF12">
    <property type="entry name" value="MITOCHONDRIAL ORNITHINE TRANSPORTER 1"/>
    <property type="match status" value="1"/>
</dbReference>
<keyword evidence="4 9" id="KW-0812">Transmembrane</keyword>
<dbReference type="Pfam" id="PF00153">
    <property type="entry name" value="Mito_carr"/>
    <property type="match status" value="3"/>
</dbReference>
<dbReference type="WBParaSite" id="SSLN_0000651501-mRNA-1">
    <property type="protein sequence ID" value="SSLN_0000651501-mRNA-1"/>
    <property type="gene ID" value="SSLN_0000651501"/>
</dbReference>
<reference evidence="11 12" key="2">
    <citation type="submission" date="2018-11" db="EMBL/GenBank/DDBJ databases">
        <authorList>
            <consortium name="Pathogen Informatics"/>
        </authorList>
    </citation>
    <scope>NUCLEOTIDE SEQUENCE [LARGE SCALE GENOMIC DNA]</scope>
    <source>
        <strain evidence="11 12">NST_G2</strain>
    </source>
</reference>
<evidence type="ECO:0000256" key="4">
    <source>
        <dbReference type="ARBA" id="ARBA00022692"/>
    </source>
</evidence>
<gene>
    <name evidence="11" type="ORF">SSLN_LOCUS6313</name>
</gene>
<evidence type="ECO:0000256" key="8">
    <source>
        <dbReference type="ARBA" id="ARBA00023136"/>
    </source>
</evidence>
<dbReference type="InterPro" id="IPR023395">
    <property type="entry name" value="MCP_dom_sf"/>
</dbReference>
<evidence type="ECO:0000256" key="6">
    <source>
        <dbReference type="ARBA" id="ARBA00022989"/>
    </source>
</evidence>
<keyword evidence="6" id="KW-1133">Transmembrane helix</keyword>
<evidence type="ECO:0000256" key="3">
    <source>
        <dbReference type="ARBA" id="ARBA00022448"/>
    </source>
</evidence>
<keyword evidence="5" id="KW-0677">Repeat</keyword>
<name>A0A183SQ15_SCHSO</name>
<evidence type="ECO:0000256" key="1">
    <source>
        <dbReference type="ARBA" id="ARBA00004225"/>
    </source>
</evidence>
<dbReference type="EMBL" id="UYSU01033633">
    <property type="protein sequence ID" value="VDL92698.1"/>
    <property type="molecule type" value="Genomic_DNA"/>
</dbReference>
<feature type="repeat" description="Solcar" evidence="9">
    <location>
        <begin position="19"/>
        <end position="104"/>
    </location>
</feature>
<dbReference type="AlphaFoldDB" id="A0A183SQ15"/>
<feature type="repeat" description="Solcar" evidence="9">
    <location>
        <begin position="221"/>
        <end position="316"/>
    </location>
</feature>
<dbReference type="OrthoDB" id="409586at2759"/>
<dbReference type="Gene3D" id="1.50.40.10">
    <property type="entry name" value="Mitochondrial carrier domain"/>
    <property type="match status" value="1"/>
</dbReference>
<evidence type="ECO:0000313" key="12">
    <source>
        <dbReference type="Proteomes" id="UP000275846"/>
    </source>
</evidence>
<dbReference type="GO" id="GO:0031966">
    <property type="term" value="C:mitochondrial membrane"/>
    <property type="evidence" value="ECO:0007669"/>
    <property type="project" value="UniProtKB-SubCell"/>
</dbReference>
<dbReference type="Proteomes" id="UP000275846">
    <property type="component" value="Unassembled WGS sequence"/>
</dbReference>
<keyword evidence="3 10" id="KW-0813">Transport</keyword>
<dbReference type="PANTHER" id="PTHR45624">
    <property type="entry name" value="MITOCHONDRIAL BASIC AMINO ACIDS TRANSPORTER-RELATED"/>
    <property type="match status" value="1"/>
</dbReference>
<comment type="subcellular location">
    <subcellularLocation>
        <location evidence="1">Mitochondrion membrane</location>
        <topology evidence="1">Multi-pass membrane protein</topology>
    </subcellularLocation>
</comment>
<evidence type="ECO:0000256" key="5">
    <source>
        <dbReference type="ARBA" id="ARBA00022737"/>
    </source>
</evidence>
<feature type="repeat" description="Solcar" evidence="9">
    <location>
        <begin position="117"/>
        <end position="210"/>
    </location>
</feature>
<protein>
    <submittedName>
        <fullName evidence="13">Mitochondrial ornithine transporter 1</fullName>
    </submittedName>
</protein>
<evidence type="ECO:0000313" key="13">
    <source>
        <dbReference type="WBParaSite" id="SSLN_0000651501-mRNA-1"/>
    </source>
</evidence>
<dbReference type="SUPFAM" id="SSF103506">
    <property type="entry name" value="Mitochondrial carrier"/>
    <property type="match status" value="1"/>
</dbReference>
<dbReference type="GO" id="GO:0000064">
    <property type="term" value="F:L-ornithine transmembrane transporter activity"/>
    <property type="evidence" value="ECO:0007669"/>
    <property type="project" value="TreeGrafter"/>
</dbReference>
<keyword evidence="8 9" id="KW-0472">Membrane</keyword>
<evidence type="ECO:0000256" key="9">
    <source>
        <dbReference type="PROSITE-ProRule" id="PRU00282"/>
    </source>
</evidence>
<keyword evidence="7" id="KW-0496">Mitochondrion</keyword>
<evidence type="ECO:0000256" key="10">
    <source>
        <dbReference type="RuleBase" id="RU000488"/>
    </source>
</evidence>
<accession>A0A183SQ15</accession>
<organism evidence="13">
    <name type="scientific">Schistocephalus solidus</name>
    <name type="common">Tapeworm</name>
    <dbReference type="NCBI Taxonomy" id="70667"/>
    <lineage>
        <taxon>Eukaryota</taxon>
        <taxon>Metazoa</taxon>
        <taxon>Spiralia</taxon>
        <taxon>Lophotrochozoa</taxon>
        <taxon>Platyhelminthes</taxon>
        <taxon>Cestoda</taxon>
        <taxon>Eucestoda</taxon>
        <taxon>Diphyllobothriidea</taxon>
        <taxon>Diphyllobothriidae</taxon>
        <taxon>Schistocephalus</taxon>
    </lineage>
</organism>
<evidence type="ECO:0000256" key="2">
    <source>
        <dbReference type="ARBA" id="ARBA00006375"/>
    </source>
</evidence>
<evidence type="ECO:0000313" key="11">
    <source>
        <dbReference type="EMBL" id="VDL92698.1"/>
    </source>
</evidence>
<reference evidence="13" key="1">
    <citation type="submission" date="2016-06" db="UniProtKB">
        <authorList>
            <consortium name="WormBaseParasite"/>
        </authorList>
    </citation>
    <scope>IDENTIFICATION</scope>
</reference>
<dbReference type="InterPro" id="IPR018108">
    <property type="entry name" value="MCP_transmembrane"/>
</dbReference>
<sequence>MSEVHMNSEYNVQVVSYTQESLIGFVAGVNGGIASVCVSQPLDTVKVKMQAFPEHYKNSWLCLKQTWFKDGLSRGLYAGTVPALMANIAENAVVFCALPFCQRMVSWAMKTGGTENLSTPHHALSGSLAGVFTAIVLCPTELVKCKMQAVHDVEKLGRIKLRASSPYQILKQILYSEGLRGLYRGFVPTLGREVIGYYFFFGGYEAARSLLTPRGQTKDDLGPLATAVAGGFGGAALWVSIFPLDSVKSRIQIGCTSSAPSTGRARPIVTGLFSTLVHIARTEGIGILYRGLGPTLVRTFPATGALFVTVEWTRKLGKQLFP</sequence>
<dbReference type="STRING" id="70667.A0A183SQ15"/>
<keyword evidence="12" id="KW-1185">Reference proteome</keyword>